<dbReference type="EMBL" id="ADZX01000550">
    <property type="protein sequence ID" value="EFK96198.1"/>
    <property type="molecule type" value="Genomic_DNA"/>
</dbReference>
<dbReference type="SUPFAM" id="SSF55729">
    <property type="entry name" value="Acyl-CoA N-acyltransferases (Nat)"/>
    <property type="match status" value="1"/>
</dbReference>
<dbReference type="Gene3D" id="3.40.630.30">
    <property type="match status" value="1"/>
</dbReference>
<keyword evidence="2" id="KW-0808">Transferase</keyword>
<protein>
    <submittedName>
        <fullName evidence="2">Protein containing GCN5-related N-acetyltransferase domain</fullName>
    </submittedName>
</protein>
<dbReference type="CDD" id="cd04301">
    <property type="entry name" value="NAT_SF"/>
    <property type="match status" value="1"/>
</dbReference>
<organism evidence="2">
    <name type="scientific">sediment metagenome</name>
    <dbReference type="NCBI Taxonomy" id="749907"/>
    <lineage>
        <taxon>unclassified sequences</taxon>
        <taxon>metagenomes</taxon>
        <taxon>ecological metagenomes</taxon>
    </lineage>
</organism>
<proteinExistence type="predicted"/>
<accession>D9PJT4</accession>
<dbReference type="Pfam" id="PF13508">
    <property type="entry name" value="Acetyltransf_7"/>
    <property type="match status" value="1"/>
</dbReference>
<evidence type="ECO:0000313" key="2">
    <source>
        <dbReference type="EMBL" id="EFK96198.1"/>
    </source>
</evidence>
<feature type="domain" description="N-acetyltransferase" evidence="1">
    <location>
        <begin position="5"/>
        <end position="164"/>
    </location>
</feature>
<reference evidence="2" key="1">
    <citation type="submission" date="2010-07" db="EMBL/GenBank/DDBJ databases">
        <authorList>
            <consortium name="CONSOLIDER consortium CSD2007-00005"/>
            <person name="Guazzaroni M.-E."/>
            <person name="Richter M."/>
            <person name="Garcia-Salamanca A."/>
            <person name="Yarza P."/>
            <person name="Ferrer M."/>
        </authorList>
    </citation>
    <scope>NUCLEOTIDE SEQUENCE</scope>
</reference>
<comment type="caution">
    <text evidence="2">The sequence shown here is derived from an EMBL/GenBank/DDBJ whole genome shotgun (WGS) entry which is preliminary data.</text>
</comment>
<dbReference type="GO" id="GO:0016747">
    <property type="term" value="F:acyltransferase activity, transferring groups other than amino-acyl groups"/>
    <property type="evidence" value="ECO:0007669"/>
    <property type="project" value="InterPro"/>
</dbReference>
<gene>
    <name evidence="2" type="ORF">LDC_1797</name>
</gene>
<dbReference type="InterPro" id="IPR000182">
    <property type="entry name" value="GNAT_dom"/>
</dbReference>
<reference evidence="2" key="2">
    <citation type="journal article" date="2011" name="Microb. Ecol.">
        <title>Taxonomic and Functional Metagenomic Profiling of the Microbial Community in the Anoxic Sediment of a Sub-saline Shallow Lake (Laguna de Carrizo, Central Spain).</title>
        <authorList>
            <person name="Ferrer M."/>
            <person name="Guazzaroni M.E."/>
            <person name="Richter M."/>
            <person name="Garcia-Salamanca A."/>
            <person name="Yarza P."/>
            <person name="Suarez-Suarez A."/>
            <person name="Solano J."/>
            <person name="Alcaide M."/>
            <person name="van Dillewijn P."/>
            <person name="Molina-Henares M.A."/>
            <person name="Lopez-Cortes N."/>
            <person name="Al-Ramahi Y."/>
            <person name="Guerrero C."/>
            <person name="Acosta A."/>
            <person name="de Eugenio L.I."/>
            <person name="Martinez V."/>
            <person name="Marques S."/>
            <person name="Rojo F."/>
            <person name="Santero E."/>
            <person name="Genilloud O."/>
            <person name="Perez-Perez J."/>
            <person name="Rossello-Mora R."/>
            <person name="Ramos J.L."/>
        </authorList>
    </citation>
    <scope>NUCLEOTIDE SEQUENCE</scope>
</reference>
<dbReference type="InterPro" id="IPR016181">
    <property type="entry name" value="Acyl_CoA_acyltransferase"/>
</dbReference>
<dbReference type="PROSITE" id="PS51186">
    <property type="entry name" value="GNAT"/>
    <property type="match status" value="1"/>
</dbReference>
<dbReference type="AlphaFoldDB" id="D9PJT4"/>
<evidence type="ECO:0000259" key="1">
    <source>
        <dbReference type="PROSITE" id="PS51186"/>
    </source>
</evidence>
<sequence length="181" mass="21259">MVVVTQGRELSENQKLIFNKIWGSARNKSEDIFSRKDLRPQDLYFFLHTEDTCVAVGRLREIPDVYLEKELWKIPVWGMSSISVDPKYQKSGLGKKLVEEIKNYAVKNKLCIIGFYDKKSSLDWFYRKCGFEVNDQMGKSFLIKTGDEIKDNCDEAVLYFKNDPLIAEIFKNKKVYIPYTW</sequence>
<name>D9PJT4_9ZZZZ</name>